<dbReference type="PANTHER" id="PTHR46401:SF2">
    <property type="entry name" value="GLYCOSYLTRANSFERASE WBBK-RELATED"/>
    <property type="match status" value="1"/>
</dbReference>
<evidence type="ECO:0000259" key="2">
    <source>
        <dbReference type="Pfam" id="PF00534"/>
    </source>
</evidence>
<dbReference type="GO" id="GO:0009103">
    <property type="term" value="P:lipopolysaccharide biosynthetic process"/>
    <property type="evidence" value="ECO:0007669"/>
    <property type="project" value="TreeGrafter"/>
</dbReference>
<dbReference type="STRING" id="551996.SAMN05192573_101598"/>
<dbReference type="Proteomes" id="UP000199705">
    <property type="component" value="Unassembled WGS sequence"/>
</dbReference>
<organism evidence="3 4">
    <name type="scientific">Mucilaginibacter gossypii</name>
    <dbReference type="NCBI Taxonomy" id="551996"/>
    <lineage>
        <taxon>Bacteria</taxon>
        <taxon>Pseudomonadati</taxon>
        <taxon>Bacteroidota</taxon>
        <taxon>Sphingobacteriia</taxon>
        <taxon>Sphingobacteriales</taxon>
        <taxon>Sphingobacteriaceae</taxon>
        <taxon>Mucilaginibacter</taxon>
    </lineage>
</organism>
<feature type="domain" description="Glycosyl transferase family 1" evidence="2">
    <location>
        <begin position="184"/>
        <end position="328"/>
    </location>
</feature>
<reference evidence="4" key="1">
    <citation type="submission" date="2016-10" db="EMBL/GenBank/DDBJ databases">
        <authorList>
            <person name="Varghese N."/>
            <person name="Submissions S."/>
        </authorList>
    </citation>
    <scope>NUCLEOTIDE SEQUENCE [LARGE SCALE GENOMIC DNA]</scope>
    <source>
        <strain evidence="4">Gh-67</strain>
    </source>
</reference>
<keyword evidence="4" id="KW-1185">Reference proteome</keyword>
<dbReference type="RefSeq" id="WP_091162791.1">
    <property type="nucleotide sequence ID" value="NZ_FNCG01000001.1"/>
</dbReference>
<evidence type="ECO:0000256" key="1">
    <source>
        <dbReference type="ARBA" id="ARBA00022679"/>
    </source>
</evidence>
<dbReference type="SUPFAM" id="SSF53756">
    <property type="entry name" value="UDP-Glycosyltransferase/glycogen phosphorylase"/>
    <property type="match status" value="1"/>
</dbReference>
<dbReference type="GO" id="GO:0016757">
    <property type="term" value="F:glycosyltransferase activity"/>
    <property type="evidence" value="ECO:0007669"/>
    <property type="project" value="InterPro"/>
</dbReference>
<dbReference type="EMBL" id="FNCG01000001">
    <property type="protein sequence ID" value="SDF87003.1"/>
    <property type="molecule type" value="Genomic_DNA"/>
</dbReference>
<gene>
    <name evidence="3" type="ORF">SAMN05192573_101598</name>
</gene>
<dbReference type="Gene3D" id="3.40.50.2000">
    <property type="entry name" value="Glycogen Phosphorylase B"/>
    <property type="match status" value="1"/>
</dbReference>
<dbReference type="Gene3D" id="3.40.50.11090">
    <property type="match status" value="1"/>
</dbReference>
<accession>A0A1G7PLC0</accession>
<dbReference type="InterPro" id="IPR001296">
    <property type="entry name" value="Glyco_trans_1"/>
</dbReference>
<dbReference type="PANTHER" id="PTHR46401">
    <property type="entry name" value="GLYCOSYLTRANSFERASE WBBK-RELATED"/>
    <property type="match status" value="1"/>
</dbReference>
<evidence type="ECO:0000313" key="3">
    <source>
        <dbReference type="EMBL" id="SDF87003.1"/>
    </source>
</evidence>
<dbReference type="AlphaFoldDB" id="A0A1G7PLC0"/>
<evidence type="ECO:0000313" key="4">
    <source>
        <dbReference type="Proteomes" id="UP000199705"/>
    </source>
</evidence>
<protein>
    <submittedName>
        <fullName evidence="3">Glycosyltransferase involved in cell wall bisynthesis</fullName>
    </submittedName>
</protein>
<sequence>MKISIILPHVIRRPGGGTKIMYEFANQLSDLGHEVVVYNCIQTSFFELSGLKLLVKRLYLFFNKHPAWYKFNKSIKSTIIKQVSNILIDDAEAIFFTGWSLAYDLQKLSQTKGKKFNLIQDLEFWTGEKETIIDSYLFKNIIKLTYSNHIQNYITQLGEQVHKVSISVDTNFFKIASPIEKRVERTICMMYSTEERKGSKFGLEALLRLKEQNNDLKVHLFGTSAGPLNLPEGFQYHQTPKNLPQLMNSCSIFLTPSLWEGYGIPGIEAMHCGCAVVCSDAEGHMMYAKNNDTAIVFKAGDTNNIVHALSMLLNDDKERIRIAKNGNKFILGQKSWADCAIELTDIFEKNK</sequence>
<keyword evidence="1 3" id="KW-0808">Transferase</keyword>
<dbReference type="Pfam" id="PF00534">
    <property type="entry name" value="Glycos_transf_1"/>
    <property type="match status" value="1"/>
</dbReference>
<proteinExistence type="predicted"/>
<dbReference type="CDD" id="cd03801">
    <property type="entry name" value="GT4_PimA-like"/>
    <property type="match status" value="1"/>
</dbReference>
<name>A0A1G7PLC0_9SPHI</name>